<dbReference type="PROSITE" id="PS51257">
    <property type="entry name" value="PROKAR_LIPOPROTEIN"/>
    <property type="match status" value="1"/>
</dbReference>
<accession>A0A7W6H1X4</accession>
<evidence type="ECO:0000313" key="2">
    <source>
        <dbReference type="Proteomes" id="UP000530268"/>
    </source>
</evidence>
<dbReference type="Proteomes" id="UP000530268">
    <property type="component" value="Unassembled WGS sequence"/>
</dbReference>
<comment type="caution">
    <text evidence="1">The sequence shown here is derived from an EMBL/GenBank/DDBJ whole genome shotgun (WGS) entry which is preliminary data.</text>
</comment>
<dbReference type="RefSeq" id="WP_184566922.1">
    <property type="nucleotide sequence ID" value="NZ_JACIEI010000012.1"/>
</dbReference>
<name>A0A7W6H1X4_9RHOB</name>
<dbReference type="AlphaFoldDB" id="A0A7W6H1X4"/>
<proteinExistence type="predicted"/>
<dbReference type="EMBL" id="JACIEI010000012">
    <property type="protein sequence ID" value="MBB3995208.1"/>
    <property type="molecule type" value="Genomic_DNA"/>
</dbReference>
<gene>
    <name evidence="1" type="ORF">GGR95_002860</name>
</gene>
<reference evidence="1 2" key="1">
    <citation type="submission" date="2020-08" db="EMBL/GenBank/DDBJ databases">
        <title>Genomic Encyclopedia of Type Strains, Phase IV (KMG-IV): sequencing the most valuable type-strain genomes for metagenomic binning, comparative biology and taxonomic classification.</title>
        <authorList>
            <person name="Goeker M."/>
        </authorList>
    </citation>
    <scope>NUCLEOTIDE SEQUENCE [LARGE SCALE GENOMIC DNA]</scope>
    <source>
        <strain evidence="1 2">DSM 102234</strain>
    </source>
</reference>
<protein>
    <recommendedName>
        <fullName evidence="3">Glycine zipper domain-containing protein</fullName>
    </recommendedName>
</protein>
<evidence type="ECO:0008006" key="3">
    <source>
        <dbReference type="Google" id="ProtNLM"/>
    </source>
</evidence>
<keyword evidence="2" id="KW-1185">Reference proteome</keyword>
<sequence length="234" mass="24309">MRSYIISPLIFVALASCGPSPSGVSSRSDVAPLNFVAELTEEGAQTQALSDLSRRIVVQTTIKGAGIGSALGCGIAVASGGNVQNCVTAVAAGAVGGAIVGRVAGQQDVARRIEKVSPSAVVRTLREANDQMELVQSSLPARLAAHEESLAQLELLYATGEISPKKYARSRADIAAERQAMAAALIQTERHAEEATQNLLAAQSQGQTDLHWHIGATKKLAAEASSARSRISLL</sequence>
<organism evidence="1 2">
    <name type="scientific">Sulfitobacter undariae</name>
    <dbReference type="NCBI Taxonomy" id="1563671"/>
    <lineage>
        <taxon>Bacteria</taxon>
        <taxon>Pseudomonadati</taxon>
        <taxon>Pseudomonadota</taxon>
        <taxon>Alphaproteobacteria</taxon>
        <taxon>Rhodobacterales</taxon>
        <taxon>Roseobacteraceae</taxon>
        <taxon>Sulfitobacter</taxon>
    </lineage>
</organism>
<evidence type="ECO:0000313" key="1">
    <source>
        <dbReference type="EMBL" id="MBB3995208.1"/>
    </source>
</evidence>